<protein>
    <submittedName>
        <fullName evidence="2">Uncharacterized protein</fullName>
    </submittedName>
</protein>
<reference evidence="2 3" key="1">
    <citation type="submission" date="2019-03" db="EMBL/GenBank/DDBJ databases">
        <title>Genomic Encyclopedia of Archaeal and Bacterial Type Strains, Phase II (KMG-II): from individual species to whole genera.</title>
        <authorList>
            <person name="Goeker M."/>
        </authorList>
    </citation>
    <scope>NUCLEOTIDE SEQUENCE [LARGE SCALE GENOMIC DNA]</scope>
    <source>
        <strain evidence="2 3">DSM 45499</strain>
    </source>
</reference>
<proteinExistence type="predicted"/>
<evidence type="ECO:0000256" key="1">
    <source>
        <dbReference type="SAM" id="MobiDB-lite"/>
    </source>
</evidence>
<evidence type="ECO:0000313" key="2">
    <source>
        <dbReference type="EMBL" id="TDV57262.1"/>
    </source>
</evidence>
<evidence type="ECO:0000313" key="3">
    <source>
        <dbReference type="Proteomes" id="UP000294927"/>
    </source>
</evidence>
<feature type="compositionally biased region" description="Acidic residues" evidence="1">
    <location>
        <begin position="95"/>
        <end position="107"/>
    </location>
</feature>
<organism evidence="2 3">
    <name type="scientific">Actinophytocola oryzae</name>
    <dbReference type="NCBI Taxonomy" id="502181"/>
    <lineage>
        <taxon>Bacteria</taxon>
        <taxon>Bacillati</taxon>
        <taxon>Actinomycetota</taxon>
        <taxon>Actinomycetes</taxon>
        <taxon>Pseudonocardiales</taxon>
        <taxon>Pseudonocardiaceae</taxon>
    </lineage>
</organism>
<feature type="region of interest" description="Disordered" evidence="1">
    <location>
        <begin position="34"/>
        <end position="107"/>
    </location>
</feature>
<dbReference type="OrthoDB" id="9908956at2"/>
<dbReference type="RefSeq" id="WP_133900579.1">
    <property type="nucleotide sequence ID" value="NZ_SOCP01000001.1"/>
</dbReference>
<sequence>MRFGRRRQRERAERAAVESEADAAPWYQLARWLLPGPQPRTPPWHQEDAIRPYRGFRNGRARLRPDPSGLGEPATPPRETWPEPRANDPTLDPILGDEDDEPWAPTH</sequence>
<dbReference type="AlphaFoldDB" id="A0A4R7W443"/>
<dbReference type="EMBL" id="SOCP01000001">
    <property type="protein sequence ID" value="TDV57262.1"/>
    <property type="molecule type" value="Genomic_DNA"/>
</dbReference>
<accession>A0A4R7W443</accession>
<dbReference type="Proteomes" id="UP000294927">
    <property type="component" value="Unassembled WGS sequence"/>
</dbReference>
<feature type="region of interest" description="Disordered" evidence="1">
    <location>
        <begin position="1"/>
        <end position="21"/>
    </location>
</feature>
<keyword evidence="3" id="KW-1185">Reference proteome</keyword>
<gene>
    <name evidence="2" type="ORF">CLV71_101133</name>
</gene>
<name>A0A4R7W443_9PSEU</name>
<comment type="caution">
    <text evidence="2">The sequence shown here is derived from an EMBL/GenBank/DDBJ whole genome shotgun (WGS) entry which is preliminary data.</text>
</comment>